<dbReference type="InterPro" id="IPR000522">
    <property type="entry name" value="ABC_transptr_permease_BtuC"/>
</dbReference>
<dbReference type="CDD" id="cd06550">
    <property type="entry name" value="TM_ABC_iron-siderophores_like"/>
    <property type="match status" value="1"/>
</dbReference>
<name>A0ABS8WCL2_9GAMM</name>
<dbReference type="Proteomes" id="UP001201273">
    <property type="component" value="Unassembled WGS sequence"/>
</dbReference>
<evidence type="ECO:0000256" key="5">
    <source>
        <dbReference type="ARBA" id="ARBA00022692"/>
    </source>
</evidence>
<comment type="caution">
    <text evidence="9">The sequence shown here is derived from an EMBL/GenBank/DDBJ whole genome shotgun (WGS) entry which is preliminary data.</text>
</comment>
<dbReference type="InterPro" id="IPR037294">
    <property type="entry name" value="ABC_BtuC-like"/>
</dbReference>
<keyword evidence="4" id="KW-1003">Cell membrane</keyword>
<feature type="transmembrane region" description="Helical" evidence="8">
    <location>
        <begin position="300"/>
        <end position="321"/>
    </location>
</feature>
<evidence type="ECO:0000313" key="10">
    <source>
        <dbReference type="Proteomes" id="UP001201273"/>
    </source>
</evidence>
<organism evidence="9 10">
    <name type="scientific">Motilimonas cestriensis</name>
    <dbReference type="NCBI Taxonomy" id="2742685"/>
    <lineage>
        <taxon>Bacteria</taxon>
        <taxon>Pseudomonadati</taxon>
        <taxon>Pseudomonadota</taxon>
        <taxon>Gammaproteobacteria</taxon>
        <taxon>Alteromonadales</taxon>
        <taxon>Alteromonadales genera incertae sedis</taxon>
        <taxon>Motilimonas</taxon>
    </lineage>
</organism>
<dbReference type="PANTHER" id="PTHR30472:SF25">
    <property type="entry name" value="ABC TRANSPORTER PERMEASE PROTEIN MJ0876-RELATED"/>
    <property type="match status" value="1"/>
</dbReference>
<proteinExistence type="inferred from homology"/>
<gene>
    <name evidence="9" type="ORF">K6Y31_15940</name>
</gene>
<protein>
    <submittedName>
        <fullName evidence="9">Iron ABC transporter permease</fullName>
    </submittedName>
</protein>
<dbReference type="EMBL" id="JAIMJA010000017">
    <property type="protein sequence ID" value="MCE2596293.1"/>
    <property type="molecule type" value="Genomic_DNA"/>
</dbReference>
<evidence type="ECO:0000256" key="8">
    <source>
        <dbReference type="SAM" id="Phobius"/>
    </source>
</evidence>
<feature type="transmembrane region" description="Helical" evidence="8">
    <location>
        <begin position="111"/>
        <end position="132"/>
    </location>
</feature>
<feature type="transmembrane region" description="Helical" evidence="8">
    <location>
        <begin position="273"/>
        <end position="293"/>
    </location>
</feature>
<dbReference type="PANTHER" id="PTHR30472">
    <property type="entry name" value="FERRIC ENTEROBACTIN TRANSPORT SYSTEM PERMEASE PROTEIN"/>
    <property type="match status" value="1"/>
</dbReference>
<keyword evidence="5 8" id="KW-0812">Transmembrane</keyword>
<dbReference type="Pfam" id="PF01032">
    <property type="entry name" value="FecCD"/>
    <property type="match status" value="1"/>
</dbReference>
<feature type="transmembrane region" description="Helical" evidence="8">
    <location>
        <begin position="46"/>
        <end position="66"/>
    </location>
</feature>
<sequence>MLFSLMIGPLSFSPWQSLQTLGALFVPETFSDINATHIMVMQNLRLPRTLLCLLVGANLALCGAMMQGLFRNALADPAIIGVSSGAALGAAGAIFLSSLVLPFSSTISNELLVALFAFLGGVVVTFLVLNIASTRHGTSVSVMLLAGIAITALAGAGIAILSYFADDTVLRNIVAWQLGSLVGANWIMVGLCALVSMVLFAFIKPVAKPLNALLLGESEARHLGVNVQWLKNTLVVLTALAVGVSVACVGLIGFVGLVVPHLIRLLVGPDHRYLLPLSGLLGACFLLLADLLARTLFMPIELPVGVVMGCIGAPFFIFLLMQQKQYMV</sequence>
<evidence type="ECO:0000256" key="4">
    <source>
        <dbReference type="ARBA" id="ARBA00022475"/>
    </source>
</evidence>
<evidence type="ECO:0000256" key="1">
    <source>
        <dbReference type="ARBA" id="ARBA00004651"/>
    </source>
</evidence>
<feature type="transmembrane region" description="Helical" evidence="8">
    <location>
        <begin position="234"/>
        <end position="267"/>
    </location>
</feature>
<feature type="transmembrane region" description="Helical" evidence="8">
    <location>
        <begin position="78"/>
        <end position="99"/>
    </location>
</feature>
<feature type="transmembrane region" description="Helical" evidence="8">
    <location>
        <begin position="144"/>
        <end position="164"/>
    </location>
</feature>
<evidence type="ECO:0000256" key="3">
    <source>
        <dbReference type="ARBA" id="ARBA00022448"/>
    </source>
</evidence>
<evidence type="ECO:0000313" key="9">
    <source>
        <dbReference type="EMBL" id="MCE2596293.1"/>
    </source>
</evidence>
<dbReference type="RefSeq" id="WP_233053952.1">
    <property type="nucleotide sequence ID" value="NZ_JAIMJA010000017.1"/>
</dbReference>
<dbReference type="Gene3D" id="1.10.3470.10">
    <property type="entry name" value="ABC transporter involved in vitamin B12 uptake, BtuC"/>
    <property type="match status" value="1"/>
</dbReference>
<evidence type="ECO:0000256" key="2">
    <source>
        <dbReference type="ARBA" id="ARBA00007935"/>
    </source>
</evidence>
<feature type="transmembrane region" description="Helical" evidence="8">
    <location>
        <begin position="184"/>
        <end position="203"/>
    </location>
</feature>
<evidence type="ECO:0000256" key="7">
    <source>
        <dbReference type="ARBA" id="ARBA00023136"/>
    </source>
</evidence>
<comment type="similarity">
    <text evidence="2">Belongs to the binding-protein-dependent transport system permease family. FecCD subfamily.</text>
</comment>
<keyword evidence="7 8" id="KW-0472">Membrane</keyword>
<accession>A0ABS8WCL2</accession>
<dbReference type="SUPFAM" id="SSF81345">
    <property type="entry name" value="ABC transporter involved in vitamin B12 uptake, BtuC"/>
    <property type="match status" value="1"/>
</dbReference>
<keyword evidence="3" id="KW-0813">Transport</keyword>
<keyword evidence="6 8" id="KW-1133">Transmembrane helix</keyword>
<keyword evidence="10" id="KW-1185">Reference proteome</keyword>
<reference evidence="9 10" key="1">
    <citation type="journal article" date="2022" name="Environ. Microbiol. Rep.">
        <title>Eco-phylogenetic analyses reveal divergent evolution of vitamin B12 metabolism in the marine bacterial family 'Psychromonadaceae'.</title>
        <authorList>
            <person name="Jin X."/>
            <person name="Yang Y."/>
            <person name="Cao H."/>
            <person name="Gao B."/>
            <person name="Zhao Z."/>
        </authorList>
    </citation>
    <scope>NUCLEOTIDE SEQUENCE [LARGE SCALE GENOMIC DNA]</scope>
    <source>
        <strain evidence="9 10">MKS20</strain>
    </source>
</reference>
<comment type="subcellular location">
    <subcellularLocation>
        <location evidence="1">Cell membrane</location>
        <topology evidence="1">Multi-pass membrane protein</topology>
    </subcellularLocation>
</comment>
<evidence type="ECO:0000256" key="6">
    <source>
        <dbReference type="ARBA" id="ARBA00022989"/>
    </source>
</evidence>